<evidence type="ECO:0000256" key="4">
    <source>
        <dbReference type="ARBA" id="ARBA00022777"/>
    </source>
</evidence>
<dbReference type="EC" id="2.7.4.27" evidence="5"/>
<dbReference type="PANTHER" id="PTHR31756">
    <property type="entry name" value="PYRUVATE, PHOSPHATE DIKINASE REGULATORY PROTEIN 1, CHLOROPLASTIC"/>
    <property type="match status" value="1"/>
</dbReference>
<feature type="binding site" evidence="5">
    <location>
        <begin position="151"/>
        <end position="158"/>
    </location>
    <ligand>
        <name>ADP</name>
        <dbReference type="ChEBI" id="CHEBI:456216"/>
    </ligand>
</feature>
<evidence type="ECO:0000256" key="1">
    <source>
        <dbReference type="ARBA" id="ARBA00022527"/>
    </source>
</evidence>
<dbReference type="AlphaFoldDB" id="A0A0R2A8P6"/>
<comment type="catalytic activity">
    <reaction evidence="5">
        <text>N(tele)-phospho-L-histidyl/L-threonyl-[pyruvate, phosphate dikinase] + ADP = N(tele)-phospho-L-histidyl/O-phospho-L-threonyl-[pyruvate, phosphate dikinase] + AMP + H(+)</text>
        <dbReference type="Rhea" id="RHEA:43692"/>
        <dbReference type="Rhea" id="RHEA-COMP:10650"/>
        <dbReference type="Rhea" id="RHEA-COMP:10651"/>
        <dbReference type="ChEBI" id="CHEBI:15378"/>
        <dbReference type="ChEBI" id="CHEBI:30013"/>
        <dbReference type="ChEBI" id="CHEBI:61977"/>
        <dbReference type="ChEBI" id="CHEBI:83586"/>
        <dbReference type="ChEBI" id="CHEBI:456215"/>
        <dbReference type="ChEBI" id="CHEBI:456216"/>
        <dbReference type="EC" id="2.7.11.32"/>
    </reaction>
</comment>
<organism evidence="6 7">
    <name type="scientific">Ligilactobacillus agilis DSM 20509</name>
    <dbReference type="NCBI Taxonomy" id="1423718"/>
    <lineage>
        <taxon>Bacteria</taxon>
        <taxon>Bacillati</taxon>
        <taxon>Bacillota</taxon>
        <taxon>Bacilli</taxon>
        <taxon>Lactobacillales</taxon>
        <taxon>Lactobacillaceae</taxon>
        <taxon>Ligilactobacillus</taxon>
    </lineage>
</organism>
<evidence type="ECO:0000313" key="6">
    <source>
        <dbReference type="EMBL" id="KRM63002.1"/>
    </source>
</evidence>
<dbReference type="NCBIfam" id="NF003742">
    <property type="entry name" value="PRK05339.1"/>
    <property type="match status" value="1"/>
</dbReference>
<comment type="catalytic activity">
    <reaction evidence="5">
        <text>N(tele)-phospho-L-histidyl/O-phospho-L-threonyl-[pyruvate, phosphate dikinase] + phosphate + H(+) = N(tele)-phospho-L-histidyl/L-threonyl-[pyruvate, phosphate dikinase] + diphosphate</text>
        <dbReference type="Rhea" id="RHEA:43696"/>
        <dbReference type="Rhea" id="RHEA-COMP:10650"/>
        <dbReference type="Rhea" id="RHEA-COMP:10651"/>
        <dbReference type="ChEBI" id="CHEBI:15378"/>
        <dbReference type="ChEBI" id="CHEBI:30013"/>
        <dbReference type="ChEBI" id="CHEBI:33019"/>
        <dbReference type="ChEBI" id="CHEBI:43474"/>
        <dbReference type="ChEBI" id="CHEBI:61977"/>
        <dbReference type="ChEBI" id="CHEBI:83586"/>
        <dbReference type="EC" id="2.7.4.27"/>
    </reaction>
</comment>
<dbReference type="Proteomes" id="UP000051008">
    <property type="component" value="Unassembled WGS sequence"/>
</dbReference>
<proteinExistence type="inferred from homology"/>
<keyword evidence="1 5" id="KW-0723">Serine/threonine-protein kinase</keyword>
<dbReference type="EMBL" id="AYYP01000072">
    <property type="protein sequence ID" value="KRM63002.1"/>
    <property type="molecule type" value="Genomic_DNA"/>
</dbReference>
<dbReference type="GO" id="GO:0016776">
    <property type="term" value="F:phosphotransferase activity, phosphate group as acceptor"/>
    <property type="evidence" value="ECO:0007669"/>
    <property type="project" value="UniProtKB-UniRule"/>
</dbReference>
<dbReference type="EC" id="2.7.11.32" evidence="5"/>
<gene>
    <name evidence="6" type="ORF">FC14_GL001242</name>
</gene>
<dbReference type="Pfam" id="PF03618">
    <property type="entry name" value="Kinase-PPPase"/>
    <property type="match status" value="1"/>
</dbReference>
<evidence type="ECO:0000256" key="2">
    <source>
        <dbReference type="ARBA" id="ARBA00022679"/>
    </source>
</evidence>
<comment type="similarity">
    <text evidence="5">Belongs to the pyruvate, phosphate/water dikinase regulatory protein family. PDRP subfamily.</text>
</comment>
<dbReference type="RefSeq" id="WP_056977920.1">
    <property type="nucleotide sequence ID" value="NZ_AYYP01000072.1"/>
</dbReference>
<sequence length="280" mass="31055">MTQKEVNLYIISDSLGETAFNLAQAALVQFPDAKFQVEKFPLIRTSSILQGILNKAKRNQAFIVHTFVEPELSALANDFCKENNLACIDAISGLVNTMANLTGLEPLHKAGINHNTDTEYFNRIEAIEFAVNYDDGKDPSGFTKADIVLLGISRTSKTPLSLYLANRGYKVANLPLVPKTKIPDEIYQVDKNRIFGLTNDVEVLNDIRRARMISYGLNPDTAYSSVDNIKAELDFATDLYRKLGCLQINVAHKSIEETATLIIESLAQNKIDAIGDNQQV</sequence>
<dbReference type="PATRIC" id="fig|1423718.3.peg.1300"/>
<comment type="function">
    <text evidence="5">Bifunctional serine/threonine kinase and phosphorylase involved in the regulation of the pyruvate, phosphate dikinase (PPDK) by catalyzing its phosphorylation/dephosphorylation.</text>
</comment>
<name>A0A0R2A8P6_9LACO</name>
<dbReference type="HAMAP" id="MF_00921">
    <property type="entry name" value="PDRP"/>
    <property type="match status" value="1"/>
</dbReference>
<evidence type="ECO:0000256" key="3">
    <source>
        <dbReference type="ARBA" id="ARBA00022741"/>
    </source>
</evidence>
<dbReference type="GO" id="GO:0043531">
    <property type="term" value="F:ADP binding"/>
    <property type="evidence" value="ECO:0007669"/>
    <property type="project" value="UniProtKB-UniRule"/>
</dbReference>
<accession>A0A0R2A8P6</accession>
<dbReference type="InterPro" id="IPR026565">
    <property type="entry name" value="PPDK_reg"/>
</dbReference>
<keyword evidence="2 5" id="KW-0808">Transferase</keyword>
<keyword evidence="7" id="KW-1185">Reference proteome</keyword>
<keyword evidence="4 5" id="KW-0418">Kinase</keyword>
<evidence type="ECO:0000313" key="7">
    <source>
        <dbReference type="Proteomes" id="UP000051008"/>
    </source>
</evidence>
<dbReference type="InterPro" id="IPR005177">
    <property type="entry name" value="Kinase-pyrophosphorylase"/>
</dbReference>
<dbReference type="PANTHER" id="PTHR31756:SF3">
    <property type="entry name" value="PYRUVATE, PHOSPHATE DIKINASE REGULATORY PROTEIN 1, CHLOROPLASTIC"/>
    <property type="match status" value="1"/>
</dbReference>
<keyword evidence="3 5" id="KW-0547">Nucleotide-binding</keyword>
<evidence type="ECO:0000256" key="5">
    <source>
        <dbReference type="HAMAP-Rule" id="MF_00921"/>
    </source>
</evidence>
<protein>
    <recommendedName>
        <fullName evidence="5">Putative pyruvate, phosphate dikinase regulatory protein</fullName>
        <shortName evidence="5">PPDK regulatory protein</shortName>
        <ecNumber evidence="5">2.7.11.32</ecNumber>
        <ecNumber evidence="5">2.7.4.27</ecNumber>
    </recommendedName>
</protein>
<dbReference type="GO" id="GO:0005524">
    <property type="term" value="F:ATP binding"/>
    <property type="evidence" value="ECO:0007669"/>
    <property type="project" value="InterPro"/>
</dbReference>
<dbReference type="OrthoDB" id="9782201at2"/>
<dbReference type="GO" id="GO:0004674">
    <property type="term" value="F:protein serine/threonine kinase activity"/>
    <property type="evidence" value="ECO:0007669"/>
    <property type="project" value="UniProtKB-UniRule"/>
</dbReference>
<reference evidence="6 7" key="1">
    <citation type="journal article" date="2015" name="Genome Announc.">
        <title>Expanding the biotechnology potential of lactobacilli through comparative genomics of 213 strains and associated genera.</title>
        <authorList>
            <person name="Sun Z."/>
            <person name="Harris H.M."/>
            <person name="McCann A."/>
            <person name="Guo C."/>
            <person name="Argimon S."/>
            <person name="Zhang W."/>
            <person name="Yang X."/>
            <person name="Jeffery I.B."/>
            <person name="Cooney J.C."/>
            <person name="Kagawa T.F."/>
            <person name="Liu W."/>
            <person name="Song Y."/>
            <person name="Salvetti E."/>
            <person name="Wrobel A."/>
            <person name="Rasinkangas P."/>
            <person name="Parkhill J."/>
            <person name="Rea M.C."/>
            <person name="O'Sullivan O."/>
            <person name="Ritari J."/>
            <person name="Douillard F.P."/>
            <person name="Paul Ross R."/>
            <person name="Yang R."/>
            <person name="Briner A.E."/>
            <person name="Felis G.E."/>
            <person name="de Vos W.M."/>
            <person name="Barrangou R."/>
            <person name="Klaenhammer T.R."/>
            <person name="Caufield P.W."/>
            <person name="Cui Y."/>
            <person name="Zhang H."/>
            <person name="O'Toole P.W."/>
        </authorList>
    </citation>
    <scope>NUCLEOTIDE SEQUENCE [LARGE SCALE GENOMIC DNA]</scope>
    <source>
        <strain evidence="6 7">DSM 20509</strain>
    </source>
</reference>
<comment type="caution">
    <text evidence="6">The sequence shown here is derived from an EMBL/GenBank/DDBJ whole genome shotgun (WGS) entry which is preliminary data.</text>
</comment>